<dbReference type="Gene3D" id="3.40.630.30">
    <property type="match status" value="1"/>
</dbReference>
<dbReference type="OrthoDB" id="5242221at2"/>
<gene>
    <name evidence="5" type="ORF">EV643_116175</name>
</gene>
<dbReference type="RefSeq" id="WP_133803441.1">
    <property type="nucleotide sequence ID" value="NZ_SNWQ01000016.1"/>
</dbReference>
<feature type="domain" description="N-acetyltransferase" evidence="4">
    <location>
        <begin position="11"/>
        <end position="171"/>
    </location>
</feature>
<dbReference type="InterPro" id="IPR051531">
    <property type="entry name" value="N-acetyltransferase"/>
</dbReference>
<reference evidence="5 6" key="1">
    <citation type="submission" date="2019-03" db="EMBL/GenBank/DDBJ databases">
        <title>Genomic Encyclopedia of Type Strains, Phase III (KMG-III): the genomes of soil and plant-associated and newly described type strains.</title>
        <authorList>
            <person name="Whitman W."/>
        </authorList>
    </citation>
    <scope>NUCLEOTIDE SEQUENCE [LARGE SCALE GENOMIC DNA]</scope>
    <source>
        <strain evidence="5 6">VKM Ac-2527</strain>
    </source>
</reference>
<evidence type="ECO:0000256" key="3">
    <source>
        <dbReference type="ARBA" id="ARBA00038502"/>
    </source>
</evidence>
<dbReference type="PANTHER" id="PTHR43792:SF8">
    <property type="entry name" value="[RIBOSOMAL PROTEIN US5]-ALANINE N-ACETYLTRANSFERASE"/>
    <property type="match status" value="1"/>
</dbReference>
<dbReference type="EMBL" id="SNWQ01000016">
    <property type="protein sequence ID" value="TDO44363.1"/>
    <property type="molecule type" value="Genomic_DNA"/>
</dbReference>
<dbReference type="InterPro" id="IPR016181">
    <property type="entry name" value="Acyl_CoA_acyltransferase"/>
</dbReference>
<evidence type="ECO:0000313" key="5">
    <source>
        <dbReference type="EMBL" id="TDO44363.1"/>
    </source>
</evidence>
<comment type="similarity">
    <text evidence="3">Belongs to the acetyltransferase family. RimJ subfamily.</text>
</comment>
<dbReference type="AlphaFoldDB" id="A0A4R6K4R4"/>
<sequence length="185" mass="20861">MNLSRPLIEDVVLRLVRPDDAPSFCEAQLRSREQLAPWEPRRTDEWYDPAYQATRFQSLLDRENTFPWVVASQDRVIGTVTLSNIVAGPWRSGDLGYWIDVAEVGRGLASAAVAAVCELADQELLLHRIAASTRTDNAPSQRVLTKNGFEQYGSARNYLHIDGAWRDHNLYQRILNDRAPGEAPS</sequence>
<keyword evidence="2" id="KW-0012">Acyltransferase</keyword>
<dbReference type="InterPro" id="IPR000182">
    <property type="entry name" value="GNAT_dom"/>
</dbReference>
<dbReference type="Proteomes" id="UP000295388">
    <property type="component" value="Unassembled WGS sequence"/>
</dbReference>
<name>A0A4R6K4R4_9ACTN</name>
<protein>
    <submittedName>
        <fullName evidence="5">Ribosomal-protein-alanine N-acetyltransferase</fullName>
    </submittedName>
</protein>
<dbReference type="SUPFAM" id="SSF55729">
    <property type="entry name" value="Acyl-CoA N-acyltransferases (Nat)"/>
    <property type="match status" value="1"/>
</dbReference>
<keyword evidence="1 5" id="KW-0808">Transferase</keyword>
<dbReference type="GO" id="GO:0008999">
    <property type="term" value="F:protein-N-terminal-alanine acetyltransferase activity"/>
    <property type="evidence" value="ECO:0007669"/>
    <property type="project" value="TreeGrafter"/>
</dbReference>
<dbReference type="GO" id="GO:0005737">
    <property type="term" value="C:cytoplasm"/>
    <property type="evidence" value="ECO:0007669"/>
    <property type="project" value="TreeGrafter"/>
</dbReference>
<dbReference type="PANTHER" id="PTHR43792">
    <property type="entry name" value="GNAT FAMILY, PUTATIVE (AFU_ORTHOLOGUE AFUA_3G00765)-RELATED-RELATED"/>
    <property type="match status" value="1"/>
</dbReference>
<evidence type="ECO:0000256" key="2">
    <source>
        <dbReference type="ARBA" id="ARBA00023315"/>
    </source>
</evidence>
<dbReference type="PROSITE" id="PS51186">
    <property type="entry name" value="GNAT"/>
    <property type="match status" value="1"/>
</dbReference>
<proteinExistence type="inferred from homology"/>
<accession>A0A4R6K4R4</accession>
<evidence type="ECO:0000259" key="4">
    <source>
        <dbReference type="PROSITE" id="PS51186"/>
    </source>
</evidence>
<comment type="caution">
    <text evidence="5">The sequence shown here is derived from an EMBL/GenBank/DDBJ whole genome shotgun (WGS) entry which is preliminary data.</text>
</comment>
<dbReference type="Pfam" id="PF13302">
    <property type="entry name" value="Acetyltransf_3"/>
    <property type="match status" value="1"/>
</dbReference>
<keyword evidence="6" id="KW-1185">Reference proteome</keyword>
<evidence type="ECO:0000256" key="1">
    <source>
        <dbReference type="ARBA" id="ARBA00022679"/>
    </source>
</evidence>
<evidence type="ECO:0000313" key="6">
    <source>
        <dbReference type="Proteomes" id="UP000295388"/>
    </source>
</evidence>
<organism evidence="5 6">
    <name type="scientific">Kribbella caucasensis</name>
    <dbReference type="NCBI Taxonomy" id="2512215"/>
    <lineage>
        <taxon>Bacteria</taxon>
        <taxon>Bacillati</taxon>
        <taxon>Actinomycetota</taxon>
        <taxon>Actinomycetes</taxon>
        <taxon>Propionibacteriales</taxon>
        <taxon>Kribbellaceae</taxon>
        <taxon>Kribbella</taxon>
    </lineage>
</organism>